<sequence length="41" mass="4870">MIKIPRTGRKKSEYKIYAYCLMGNHIHILMKEEKEDLGLFA</sequence>
<accession>A6TUW8</accession>
<evidence type="ECO:0000313" key="1">
    <source>
        <dbReference type="EMBL" id="ABR49986.1"/>
    </source>
</evidence>
<name>A6TUW8_ALKMQ</name>
<dbReference type="GO" id="GO:0004803">
    <property type="term" value="F:transposase activity"/>
    <property type="evidence" value="ECO:0007669"/>
    <property type="project" value="InterPro"/>
</dbReference>
<evidence type="ECO:0008006" key="3">
    <source>
        <dbReference type="Google" id="ProtNLM"/>
    </source>
</evidence>
<dbReference type="InterPro" id="IPR036515">
    <property type="entry name" value="Transposase_17_sf"/>
</dbReference>
<reference evidence="2" key="1">
    <citation type="journal article" date="2016" name="Genome Announc.">
        <title>Complete genome sequence of Alkaliphilus metalliredigens strain QYMF, an alkaliphilic and metal-reducing bacterium isolated from borax-contaminated leachate ponds.</title>
        <authorList>
            <person name="Hwang C."/>
            <person name="Copeland A."/>
            <person name="Lucas S."/>
            <person name="Lapidus A."/>
            <person name="Barry K."/>
            <person name="Detter J.C."/>
            <person name="Glavina Del Rio T."/>
            <person name="Hammon N."/>
            <person name="Israni S."/>
            <person name="Dalin E."/>
            <person name="Tice H."/>
            <person name="Pitluck S."/>
            <person name="Chertkov O."/>
            <person name="Brettin T."/>
            <person name="Bruce D."/>
            <person name="Han C."/>
            <person name="Schmutz J."/>
            <person name="Larimer F."/>
            <person name="Land M.L."/>
            <person name="Hauser L."/>
            <person name="Kyrpides N."/>
            <person name="Mikhailova N."/>
            <person name="Ye Q."/>
            <person name="Zhou J."/>
            <person name="Richardson P."/>
            <person name="Fields M.W."/>
        </authorList>
    </citation>
    <scope>NUCLEOTIDE SEQUENCE [LARGE SCALE GENOMIC DNA]</scope>
    <source>
        <strain evidence="2">QYMF</strain>
    </source>
</reference>
<evidence type="ECO:0000313" key="2">
    <source>
        <dbReference type="Proteomes" id="UP000001572"/>
    </source>
</evidence>
<gene>
    <name evidence="1" type="ordered locus">Amet_3884</name>
</gene>
<dbReference type="STRING" id="293826.Amet_3884"/>
<organism evidence="1 2">
    <name type="scientific">Alkaliphilus metalliredigens (strain QYMF)</name>
    <dbReference type="NCBI Taxonomy" id="293826"/>
    <lineage>
        <taxon>Bacteria</taxon>
        <taxon>Bacillati</taxon>
        <taxon>Bacillota</taxon>
        <taxon>Clostridia</taxon>
        <taxon>Peptostreptococcales</taxon>
        <taxon>Natronincolaceae</taxon>
        <taxon>Alkaliphilus</taxon>
    </lineage>
</organism>
<dbReference type="Gene3D" id="3.30.70.1290">
    <property type="entry name" value="Transposase IS200-like"/>
    <property type="match status" value="1"/>
</dbReference>
<proteinExistence type="predicted"/>
<dbReference type="KEGG" id="amt:Amet_3884"/>
<dbReference type="GO" id="GO:0003677">
    <property type="term" value="F:DNA binding"/>
    <property type="evidence" value="ECO:0007669"/>
    <property type="project" value="InterPro"/>
</dbReference>
<dbReference type="Proteomes" id="UP000001572">
    <property type="component" value="Chromosome"/>
</dbReference>
<dbReference type="HOGENOM" id="CLU_3264734_0_0_9"/>
<dbReference type="GO" id="GO:0006313">
    <property type="term" value="P:DNA transposition"/>
    <property type="evidence" value="ECO:0007669"/>
    <property type="project" value="InterPro"/>
</dbReference>
<dbReference type="EMBL" id="CP000724">
    <property type="protein sequence ID" value="ABR49986.1"/>
    <property type="molecule type" value="Genomic_DNA"/>
</dbReference>
<protein>
    <recommendedName>
        <fullName evidence="3">Transposase IS200-like domain-containing protein</fullName>
    </recommendedName>
</protein>
<dbReference type="AlphaFoldDB" id="A6TUW8"/>
<dbReference type="SUPFAM" id="SSF143422">
    <property type="entry name" value="Transposase IS200-like"/>
    <property type="match status" value="1"/>
</dbReference>
<keyword evidence="2" id="KW-1185">Reference proteome</keyword>